<dbReference type="Pfam" id="PF00931">
    <property type="entry name" value="NB-ARC"/>
    <property type="match status" value="1"/>
</dbReference>
<dbReference type="Gene3D" id="3.40.50.300">
    <property type="entry name" value="P-loop containing nucleotide triphosphate hydrolases"/>
    <property type="match status" value="1"/>
</dbReference>
<feature type="domain" description="Disease resistance R13L4/SHOC-2-like LRR" evidence="12">
    <location>
        <begin position="641"/>
        <end position="847"/>
    </location>
</feature>
<dbReference type="AlphaFoldDB" id="A0A8S9H2Q3"/>
<dbReference type="Pfam" id="PF23559">
    <property type="entry name" value="WHD_DRP"/>
    <property type="match status" value="1"/>
</dbReference>
<feature type="domain" description="NB-ARC" evidence="8">
    <location>
        <begin position="316"/>
        <end position="428"/>
    </location>
</feature>
<evidence type="ECO:0000259" key="12">
    <source>
        <dbReference type="Pfam" id="PF23598"/>
    </source>
</evidence>
<evidence type="ECO:0000259" key="9">
    <source>
        <dbReference type="Pfam" id="PF07970"/>
    </source>
</evidence>
<feature type="domain" description="Endoplasmic reticulum vesicle transporter N-terminal" evidence="10">
    <location>
        <begin position="7"/>
        <end position="95"/>
    </location>
</feature>
<keyword evidence="5 7" id="KW-1133">Transmembrane helix</keyword>
<proteinExistence type="predicted"/>
<evidence type="ECO:0000256" key="6">
    <source>
        <dbReference type="ARBA" id="ARBA00023136"/>
    </source>
</evidence>
<dbReference type="GO" id="GO:0030134">
    <property type="term" value="C:COPII-coated ER to Golgi transport vesicle"/>
    <property type="evidence" value="ECO:0007669"/>
    <property type="project" value="TreeGrafter"/>
</dbReference>
<dbReference type="InterPro" id="IPR055414">
    <property type="entry name" value="LRR_R13L4/SHOC2-like"/>
</dbReference>
<accession>A0A8S9H2Q3</accession>
<dbReference type="PANTHER" id="PTHR10984">
    <property type="entry name" value="ENDOPLASMIC RETICULUM-GOLGI INTERMEDIATE COMPARTMENT PROTEIN"/>
    <property type="match status" value="1"/>
</dbReference>
<feature type="domain" description="Disease resistance protein winged helix" evidence="11">
    <location>
        <begin position="514"/>
        <end position="581"/>
    </location>
</feature>
<dbReference type="Proteomes" id="UP000712281">
    <property type="component" value="Unassembled WGS sequence"/>
</dbReference>
<dbReference type="GO" id="GO:0006952">
    <property type="term" value="P:defense response"/>
    <property type="evidence" value="ECO:0007669"/>
    <property type="project" value="UniProtKB-KW"/>
</dbReference>
<dbReference type="PANTHER" id="PTHR10984:SF76">
    <property type="entry name" value="PROTEIN DISULFIDE-ISOMERASE 5-4"/>
    <property type="match status" value="1"/>
</dbReference>
<evidence type="ECO:0000313" key="13">
    <source>
        <dbReference type="EMBL" id="KAF2552353.1"/>
    </source>
</evidence>
<evidence type="ECO:0000259" key="10">
    <source>
        <dbReference type="Pfam" id="PF13850"/>
    </source>
</evidence>
<protein>
    <recommendedName>
        <fullName evidence="15">NB-ARC domain-containing protein</fullName>
    </recommendedName>
</protein>
<evidence type="ECO:0000259" key="8">
    <source>
        <dbReference type="Pfam" id="PF00931"/>
    </source>
</evidence>
<evidence type="ECO:0008006" key="15">
    <source>
        <dbReference type="Google" id="ProtNLM"/>
    </source>
</evidence>
<dbReference type="Pfam" id="PF23598">
    <property type="entry name" value="LRR_14"/>
    <property type="match status" value="1"/>
</dbReference>
<dbReference type="InterPro" id="IPR032675">
    <property type="entry name" value="LRR_dom_sf"/>
</dbReference>
<dbReference type="GO" id="GO:0043531">
    <property type="term" value="F:ADP binding"/>
    <property type="evidence" value="ECO:0007669"/>
    <property type="project" value="InterPro"/>
</dbReference>
<dbReference type="InterPro" id="IPR027417">
    <property type="entry name" value="P-loop_NTPase"/>
</dbReference>
<organism evidence="13 14">
    <name type="scientific">Brassica cretica</name>
    <name type="common">Mustard</name>
    <dbReference type="NCBI Taxonomy" id="69181"/>
    <lineage>
        <taxon>Eukaryota</taxon>
        <taxon>Viridiplantae</taxon>
        <taxon>Streptophyta</taxon>
        <taxon>Embryophyta</taxon>
        <taxon>Tracheophyta</taxon>
        <taxon>Spermatophyta</taxon>
        <taxon>Magnoliopsida</taxon>
        <taxon>eudicotyledons</taxon>
        <taxon>Gunneridae</taxon>
        <taxon>Pentapetalae</taxon>
        <taxon>rosids</taxon>
        <taxon>malvids</taxon>
        <taxon>Brassicales</taxon>
        <taxon>Brassicaceae</taxon>
        <taxon>Brassiceae</taxon>
        <taxon>Brassica</taxon>
    </lineage>
</organism>
<dbReference type="Pfam" id="PF13850">
    <property type="entry name" value="ERGIC_N"/>
    <property type="match status" value="1"/>
</dbReference>
<evidence type="ECO:0000256" key="3">
    <source>
        <dbReference type="ARBA" id="ARBA00022737"/>
    </source>
</evidence>
<comment type="caution">
    <text evidence="13">The sequence shown here is derived from an EMBL/GenBank/DDBJ whole genome shotgun (WGS) entry which is preliminary data.</text>
</comment>
<gene>
    <name evidence="13" type="ORF">F2Q68_00037479</name>
</gene>
<keyword evidence="4" id="KW-0611">Plant defense</keyword>
<evidence type="ECO:0000256" key="5">
    <source>
        <dbReference type="ARBA" id="ARBA00022989"/>
    </source>
</evidence>
<evidence type="ECO:0000256" key="1">
    <source>
        <dbReference type="ARBA" id="ARBA00004370"/>
    </source>
</evidence>
<dbReference type="EMBL" id="QGKW02001988">
    <property type="protein sequence ID" value="KAF2552353.1"/>
    <property type="molecule type" value="Genomic_DNA"/>
</dbReference>
<dbReference type="Gene3D" id="3.80.10.10">
    <property type="entry name" value="Ribonuclease Inhibitor"/>
    <property type="match status" value="1"/>
</dbReference>
<dbReference type="InterPro" id="IPR058922">
    <property type="entry name" value="WHD_DRP"/>
</dbReference>
<dbReference type="Gene3D" id="1.10.10.10">
    <property type="entry name" value="Winged helix-like DNA-binding domain superfamily/Winged helix DNA-binding domain"/>
    <property type="match status" value="1"/>
</dbReference>
<dbReference type="SUPFAM" id="SSF52058">
    <property type="entry name" value="L domain-like"/>
    <property type="match status" value="1"/>
</dbReference>
<feature type="transmembrane region" description="Helical" evidence="7">
    <location>
        <begin position="281"/>
        <end position="303"/>
    </location>
</feature>
<evidence type="ECO:0000256" key="2">
    <source>
        <dbReference type="ARBA" id="ARBA00022692"/>
    </source>
</evidence>
<evidence type="ECO:0000313" key="14">
    <source>
        <dbReference type="Proteomes" id="UP000712281"/>
    </source>
</evidence>
<evidence type="ECO:0000259" key="11">
    <source>
        <dbReference type="Pfam" id="PF23559"/>
    </source>
</evidence>
<reference evidence="13" key="1">
    <citation type="submission" date="2019-12" db="EMBL/GenBank/DDBJ databases">
        <title>Genome sequencing and annotation of Brassica cretica.</title>
        <authorList>
            <person name="Studholme D.J."/>
            <person name="Sarris P.F."/>
        </authorList>
    </citation>
    <scope>NUCLEOTIDE SEQUENCE</scope>
    <source>
        <strain evidence="13">PFS-001/15</strain>
        <tissue evidence="13">Leaf</tissue>
    </source>
</reference>
<dbReference type="InterPro" id="IPR045888">
    <property type="entry name" value="Erv"/>
</dbReference>
<keyword evidence="2 7" id="KW-0812">Transmembrane</keyword>
<evidence type="ECO:0000256" key="7">
    <source>
        <dbReference type="SAM" id="Phobius"/>
    </source>
</evidence>
<dbReference type="GO" id="GO:0016020">
    <property type="term" value="C:membrane"/>
    <property type="evidence" value="ECO:0007669"/>
    <property type="project" value="UniProtKB-SubCell"/>
</dbReference>
<sequence length="1047" mass="117780">MVSTSKIKSVDFYRKIPRDLTEATLSGAGLSIVAALSMLFLFGMELNNYLAVSTTTSIIVDRSSDGDFLRMDFNISFPSLSCEFASVDVSDVLGTMVIGLVEPIHLEPHKLALEDKSDNASKTLKKAPSTGGCRIEGYIRVKKVPGNLMVSARSGSHSFDSTQMNMSHVVNHLSFGRKILPQTFTDLKRLSPYLGQSHDRLNGRPFINQRDLGPNVTIEHYLQIVKTEVLKSNGHAMVEEYEYTAHSSVAHSYYLPVAKFHFELSPMQVLITENSRSFSHFITNVCAIIGGVFTVAGILDSILHQTMTLMKKIELVSKEFELGRVQRQIAERLDVEIRLGESEERLASRIYGRLEQVSSFLLILDDVWKPIDLDQLGIPHTNEHKSTKIVLTSRFLEVCQSIKTDIDFRVNYLCEEEAWELFCKNAGEVTRLDRVRPIAKKVSRECGGLPLAIITVGMAMRGKKKVELWKHALKELKSAVPYVKSIEEKIYQPLKLSYDRLQPKMKSCFLFCALFPEDYSIEVSELVRYWIAEGFIDETQNYSYLMNQGITLVENLKDSCLLEEGAHVDTVKMHDVVRDFAIWVMSSSQDDSHSLVMSGIGLCEFPHEKFVPSIRRVSLMNNKLTRLSNQLPNQVVKCVELSALLLQGNFHLKELPEGFLISFPALRILNLSGTCIRSLPNSLNKLHELRSLILRDCYYLEEVPSLLGLAKIQILDLCATRIRETPRGLETLNSLRLLDLSRTHHLESIPAGIIPKLSNLEVLDMTLSHFHWGVQGQTQEGQATLEEIARLQRLSVLSIRVVCVPPLSPDYNSWIERLKKFQLFIGPTANSLPSRHDKRRVTISSLNVSEAFIGWLLENTTSLVMNHCWGLNEMLENLVIDSTSSFNMLRSLTVEGFGGSIRPAGGCVAQLDLLPNLEELHLRRVNLGTIRELVGHLGRLCSEEESWGCLEHVEVISCNLLRNLPISANDAHGVKEVRGETHWWNNLTWDDNTTRETLQPRFIASDGNIPTGSLGMSCYQSSNTIEEASPISTLPECQAEELPVATM</sequence>
<name>A0A8S9H2Q3_BRACR</name>
<dbReference type="PRINTS" id="PR00364">
    <property type="entry name" value="DISEASERSIST"/>
</dbReference>
<dbReference type="InterPro" id="IPR042197">
    <property type="entry name" value="Apaf_helical"/>
</dbReference>
<evidence type="ECO:0000256" key="4">
    <source>
        <dbReference type="ARBA" id="ARBA00022821"/>
    </source>
</evidence>
<comment type="subcellular location">
    <subcellularLocation>
        <location evidence="1">Membrane</location>
    </subcellularLocation>
</comment>
<feature type="transmembrane region" description="Helical" evidence="7">
    <location>
        <begin position="20"/>
        <end position="44"/>
    </location>
</feature>
<dbReference type="Pfam" id="PF07970">
    <property type="entry name" value="COPIIcoated_ERV"/>
    <property type="match status" value="1"/>
</dbReference>
<keyword evidence="6 7" id="KW-0472">Membrane</keyword>
<dbReference type="SUPFAM" id="SSF52540">
    <property type="entry name" value="P-loop containing nucleoside triphosphate hydrolases"/>
    <property type="match status" value="1"/>
</dbReference>
<dbReference type="GO" id="GO:0005783">
    <property type="term" value="C:endoplasmic reticulum"/>
    <property type="evidence" value="ECO:0007669"/>
    <property type="project" value="TreeGrafter"/>
</dbReference>
<dbReference type="Gene3D" id="1.10.8.430">
    <property type="entry name" value="Helical domain of apoptotic protease-activating factors"/>
    <property type="match status" value="1"/>
</dbReference>
<dbReference type="InterPro" id="IPR036388">
    <property type="entry name" value="WH-like_DNA-bd_sf"/>
</dbReference>
<dbReference type="InterPro" id="IPR002182">
    <property type="entry name" value="NB-ARC"/>
</dbReference>
<keyword evidence="3" id="KW-0677">Repeat</keyword>
<dbReference type="InterPro" id="IPR039542">
    <property type="entry name" value="Erv_N"/>
</dbReference>
<dbReference type="FunFam" id="1.10.10.10:FF:000322">
    <property type="entry name" value="Probable disease resistance protein At1g63360"/>
    <property type="match status" value="1"/>
</dbReference>
<dbReference type="InterPro" id="IPR012936">
    <property type="entry name" value="Erv_C"/>
</dbReference>
<dbReference type="FunFam" id="1.10.8.430:FF:000003">
    <property type="entry name" value="Probable disease resistance protein At5g66910"/>
    <property type="match status" value="1"/>
</dbReference>
<feature type="domain" description="Endoplasmic reticulum vesicle transporter C-terminal" evidence="9">
    <location>
        <begin position="120"/>
        <end position="300"/>
    </location>
</feature>